<reference evidence="2 3" key="1">
    <citation type="submission" date="2019-07" db="EMBL/GenBank/DDBJ databases">
        <title>De Novo Assembly of kiwifruit Actinidia rufa.</title>
        <authorList>
            <person name="Sugita-Konishi S."/>
            <person name="Sato K."/>
            <person name="Mori E."/>
            <person name="Abe Y."/>
            <person name="Kisaki G."/>
            <person name="Hamano K."/>
            <person name="Suezawa K."/>
            <person name="Otani M."/>
            <person name="Fukuda T."/>
            <person name="Manabe T."/>
            <person name="Gomi K."/>
            <person name="Tabuchi M."/>
            <person name="Akimitsu K."/>
            <person name="Kataoka I."/>
        </authorList>
    </citation>
    <scope>NUCLEOTIDE SEQUENCE [LARGE SCALE GENOMIC DNA]</scope>
    <source>
        <strain evidence="3">cv. Fuchu</strain>
    </source>
</reference>
<dbReference type="AlphaFoldDB" id="A0A7J0GLG5"/>
<feature type="region of interest" description="Disordered" evidence="1">
    <location>
        <begin position="21"/>
        <end position="49"/>
    </location>
</feature>
<evidence type="ECO:0000256" key="1">
    <source>
        <dbReference type="SAM" id="MobiDB-lite"/>
    </source>
</evidence>
<proteinExistence type="predicted"/>
<evidence type="ECO:0000313" key="2">
    <source>
        <dbReference type="EMBL" id="GFZ11591.1"/>
    </source>
</evidence>
<comment type="caution">
    <text evidence="2">The sequence shown here is derived from an EMBL/GenBank/DDBJ whole genome shotgun (WGS) entry which is preliminary data.</text>
</comment>
<name>A0A7J0GLG5_9ERIC</name>
<gene>
    <name evidence="2" type="ORF">Acr_22g0009890</name>
</gene>
<protein>
    <submittedName>
        <fullName evidence="2">Uncharacterized protein</fullName>
    </submittedName>
</protein>
<organism evidence="2 3">
    <name type="scientific">Actinidia rufa</name>
    <dbReference type="NCBI Taxonomy" id="165716"/>
    <lineage>
        <taxon>Eukaryota</taxon>
        <taxon>Viridiplantae</taxon>
        <taxon>Streptophyta</taxon>
        <taxon>Embryophyta</taxon>
        <taxon>Tracheophyta</taxon>
        <taxon>Spermatophyta</taxon>
        <taxon>Magnoliopsida</taxon>
        <taxon>eudicotyledons</taxon>
        <taxon>Gunneridae</taxon>
        <taxon>Pentapetalae</taxon>
        <taxon>asterids</taxon>
        <taxon>Ericales</taxon>
        <taxon>Actinidiaceae</taxon>
        <taxon>Actinidia</taxon>
    </lineage>
</organism>
<accession>A0A7J0GLG5</accession>
<dbReference type="EMBL" id="BJWL01000022">
    <property type="protein sequence ID" value="GFZ11591.1"/>
    <property type="molecule type" value="Genomic_DNA"/>
</dbReference>
<evidence type="ECO:0000313" key="3">
    <source>
        <dbReference type="Proteomes" id="UP000585474"/>
    </source>
</evidence>
<sequence>MASSLRLAKRALASRTLGTSHLHGEWRDGGMGSTRDTNPAAPRHPKEDETIMSTRPGEVAFYETAFHAELWQYHKITFSLIECRNLFGLYKNPKLDFGWLNFRARLRRTLFGEYPSNVKGWKRDFFFVSGDNWKFPEGLSQEAGAPRVPRSWGIPS</sequence>
<keyword evidence="3" id="KW-1185">Reference proteome</keyword>
<dbReference type="Proteomes" id="UP000585474">
    <property type="component" value="Unassembled WGS sequence"/>
</dbReference>